<dbReference type="AlphaFoldDB" id="A0A852XFP1"/>
<evidence type="ECO:0000313" key="4">
    <source>
        <dbReference type="Proteomes" id="UP000592181"/>
    </source>
</evidence>
<accession>A0A852XFP1</accession>
<organism evidence="3 4">
    <name type="scientific">Janibacter alkaliphilus</name>
    <dbReference type="NCBI Taxonomy" id="1069963"/>
    <lineage>
        <taxon>Bacteria</taxon>
        <taxon>Bacillati</taxon>
        <taxon>Actinomycetota</taxon>
        <taxon>Actinomycetes</taxon>
        <taxon>Micrococcales</taxon>
        <taxon>Intrasporangiaceae</taxon>
        <taxon>Janibacter</taxon>
    </lineage>
</organism>
<dbReference type="PROSITE" id="PS51462">
    <property type="entry name" value="NUDIX"/>
    <property type="match status" value="1"/>
</dbReference>
<comment type="similarity">
    <text evidence="1">Belongs to the Nudix hydrolase family.</text>
</comment>
<dbReference type="PANTHER" id="PTHR43736">
    <property type="entry name" value="ADP-RIBOSE PYROPHOSPHATASE"/>
    <property type="match status" value="1"/>
</dbReference>
<dbReference type="CDD" id="cd03674">
    <property type="entry name" value="NUDIX_Hydrolase"/>
    <property type="match status" value="1"/>
</dbReference>
<dbReference type="RefSeq" id="WP_343037038.1">
    <property type="nucleotide sequence ID" value="NZ_JACBZX010000001.1"/>
</dbReference>
<proteinExistence type="inferred from homology"/>
<dbReference type="Pfam" id="PF00293">
    <property type="entry name" value="NUDIX"/>
    <property type="match status" value="1"/>
</dbReference>
<keyword evidence="4" id="KW-1185">Reference proteome</keyword>
<dbReference type="EMBL" id="JACBZX010000001">
    <property type="protein sequence ID" value="NYG37355.1"/>
    <property type="molecule type" value="Genomic_DNA"/>
</dbReference>
<dbReference type="InterPro" id="IPR000086">
    <property type="entry name" value="NUDIX_hydrolase_dom"/>
</dbReference>
<evidence type="ECO:0000313" key="3">
    <source>
        <dbReference type="EMBL" id="NYG37355.1"/>
    </source>
</evidence>
<protein>
    <submittedName>
        <fullName evidence="3">8-oxo-dGTP pyrophosphatase MutT (NUDIX family)</fullName>
    </submittedName>
</protein>
<reference evidence="3 4" key="1">
    <citation type="submission" date="2020-07" db="EMBL/GenBank/DDBJ databases">
        <title>Sequencing the genomes of 1000 actinobacteria strains.</title>
        <authorList>
            <person name="Klenk H.-P."/>
        </authorList>
    </citation>
    <scope>NUCLEOTIDE SEQUENCE [LARGE SCALE GENOMIC DNA]</scope>
    <source>
        <strain evidence="3 4">DSM 24723</strain>
    </source>
</reference>
<evidence type="ECO:0000259" key="2">
    <source>
        <dbReference type="PROSITE" id="PS51462"/>
    </source>
</evidence>
<feature type="domain" description="Nudix hydrolase" evidence="2">
    <location>
        <begin position="54"/>
        <end position="187"/>
    </location>
</feature>
<name>A0A852XFP1_9MICO</name>
<dbReference type="InterPro" id="IPR015797">
    <property type="entry name" value="NUDIX_hydrolase-like_dom_sf"/>
</dbReference>
<dbReference type="Gene3D" id="3.90.79.10">
    <property type="entry name" value="Nucleoside Triphosphate Pyrophosphohydrolase"/>
    <property type="match status" value="1"/>
</dbReference>
<dbReference type="Proteomes" id="UP000592181">
    <property type="component" value="Unassembled WGS sequence"/>
</dbReference>
<comment type="caution">
    <text evidence="3">The sequence shown here is derived from an EMBL/GenBank/DDBJ whole genome shotgun (WGS) entry which is preliminary data.</text>
</comment>
<dbReference type="PANTHER" id="PTHR43736:SF1">
    <property type="entry name" value="DIHYDRONEOPTERIN TRIPHOSPHATE DIPHOSPHATASE"/>
    <property type="match status" value="1"/>
</dbReference>
<evidence type="ECO:0000256" key="1">
    <source>
        <dbReference type="ARBA" id="ARBA00005582"/>
    </source>
</evidence>
<gene>
    <name evidence="3" type="ORF">BJY28_001824</name>
</gene>
<dbReference type="SUPFAM" id="SSF55811">
    <property type="entry name" value="Nudix"/>
    <property type="match status" value="1"/>
</dbReference>
<sequence length="194" mass="20573">MSAAPLPGYEAVSTDLARLLAAWSAPDPAQERLRQEYLAHLARHPDAAAKGGPPAHVTAGCLVVDEAGEHVLLTLHRKLGRWVQMGGHLEPGDESVAGSALREAREESGLDDLLRLLPGPVQLDRHALGGGFARCREHLDLRWVAVAPTGAPPVVSEESLDVAWWPVDALPADTEPAVADLVATAVSLVTPRRA</sequence>